<sequence length="265" mass="30042">MKRSNNPIVNKVIDKFDSVYIMTKSFVENRNSAIKAILLSGDAGTGKTHWVKKAIEDLKLNPQDVYYVKGASISAAALFVILYIFREAGKIVVLDDCDIIHKSPAEKNAILDMIKGATEVTKGERSLSWIKATPNDLMKKNNVPVTFDFQGSVIWITNDTIEDIAKKAKSHWNAISSRFNQIKVYLSPEEKLSYTLYLIEECDMLGKSCQGKEGGYSIKVQNDTIDYIKEHWEDLNEITPRVATKIADMRQNYPTNWKTLVKNQI</sequence>
<dbReference type="EMBL" id="LR797423">
    <property type="protein sequence ID" value="CAB4215731.1"/>
    <property type="molecule type" value="Genomic_DNA"/>
</dbReference>
<reference evidence="2" key="1">
    <citation type="submission" date="2020-05" db="EMBL/GenBank/DDBJ databases">
        <authorList>
            <person name="Chiriac C."/>
            <person name="Salcher M."/>
            <person name="Ghai R."/>
            <person name="Kavagutti S V."/>
        </authorList>
    </citation>
    <scope>NUCLEOTIDE SEQUENCE</scope>
</reference>
<keyword evidence="1" id="KW-0472">Membrane</keyword>
<gene>
    <name evidence="2" type="ORF">UFOVP1475_50</name>
</gene>
<dbReference type="SUPFAM" id="SSF52540">
    <property type="entry name" value="P-loop containing nucleoside triphosphate hydrolases"/>
    <property type="match status" value="1"/>
</dbReference>
<keyword evidence="1" id="KW-1133">Transmembrane helix</keyword>
<dbReference type="Gene3D" id="3.40.50.300">
    <property type="entry name" value="P-loop containing nucleotide triphosphate hydrolases"/>
    <property type="match status" value="1"/>
</dbReference>
<dbReference type="InterPro" id="IPR027417">
    <property type="entry name" value="P-loop_NTPase"/>
</dbReference>
<proteinExistence type="predicted"/>
<keyword evidence="1" id="KW-0812">Transmembrane</keyword>
<protein>
    <submittedName>
        <fullName evidence="2">AAA domain containing protein</fullName>
    </submittedName>
</protein>
<evidence type="ECO:0000313" key="2">
    <source>
        <dbReference type="EMBL" id="CAB4215731.1"/>
    </source>
</evidence>
<feature type="transmembrane region" description="Helical" evidence="1">
    <location>
        <begin position="66"/>
        <end position="85"/>
    </location>
</feature>
<name>A0A6J5SMG2_9CAUD</name>
<organism evidence="2">
    <name type="scientific">uncultured Caudovirales phage</name>
    <dbReference type="NCBI Taxonomy" id="2100421"/>
    <lineage>
        <taxon>Viruses</taxon>
        <taxon>Duplodnaviria</taxon>
        <taxon>Heunggongvirae</taxon>
        <taxon>Uroviricota</taxon>
        <taxon>Caudoviricetes</taxon>
        <taxon>Peduoviridae</taxon>
        <taxon>Maltschvirus</taxon>
        <taxon>Maltschvirus maltsch</taxon>
    </lineage>
</organism>
<evidence type="ECO:0000256" key="1">
    <source>
        <dbReference type="SAM" id="Phobius"/>
    </source>
</evidence>
<accession>A0A6J5SMG2</accession>